<sequence length="44" mass="5140">MSTNSVIVGTDFIITATDYRINRHSDVFLCYVDKETKTTYKTKY</sequence>
<dbReference type="Proteomes" id="UP000006271">
    <property type="component" value="Unassembled WGS sequence"/>
</dbReference>
<dbReference type="EMBL" id="AGZQ01000008">
    <property type="protein sequence ID" value="EKN13189.1"/>
    <property type="molecule type" value="Genomic_DNA"/>
</dbReference>
<name>K5ZC13_9BACT</name>
<gene>
    <name evidence="1" type="ORF">HMPREF1060_01775</name>
</gene>
<dbReference type="AlphaFoldDB" id="K5ZC13"/>
<proteinExistence type="predicted"/>
<evidence type="ECO:0000313" key="1">
    <source>
        <dbReference type="EMBL" id="EKN13189.1"/>
    </source>
</evidence>
<comment type="caution">
    <text evidence="1">The sequence shown here is derived from an EMBL/GenBank/DDBJ whole genome shotgun (WGS) entry which is preliminary data.</text>
</comment>
<accession>K5ZC13</accession>
<reference evidence="1 2" key="1">
    <citation type="submission" date="2012-02" db="EMBL/GenBank/DDBJ databases">
        <title>The Genome Sequence of Parabacteroides merdae CL03T12C32.</title>
        <authorList>
            <consortium name="The Broad Institute Genome Sequencing Platform"/>
            <person name="Earl A."/>
            <person name="Ward D."/>
            <person name="Feldgarden M."/>
            <person name="Gevers D."/>
            <person name="Zitomersky N.L."/>
            <person name="Coyne M.J."/>
            <person name="Comstock L.E."/>
            <person name="Young S.K."/>
            <person name="Zeng Q."/>
            <person name="Gargeya S."/>
            <person name="Fitzgerald M."/>
            <person name="Haas B."/>
            <person name="Abouelleil A."/>
            <person name="Alvarado L."/>
            <person name="Arachchi H.M."/>
            <person name="Berlin A."/>
            <person name="Chapman S.B."/>
            <person name="Gearin G."/>
            <person name="Goldberg J."/>
            <person name="Griggs A."/>
            <person name="Gujja S."/>
            <person name="Hansen M."/>
            <person name="Heiman D."/>
            <person name="Howarth C."/>
            <person name="Larimer J."/>
            <person name="Lui A."/>
            <person name="MacDonald P.J.P."/>
            <person name="McCowen C."/>
            <person name="Montmayeur A."/>
            <person name="Murphy C."/>
            <person name="Neiman D."/>
            <person name="Pearson M."/>
            <person name="Priest M."/>
            <person name="Roberts A."/>
            <person name="Saif S."/>
            <person name="Shea T."/>
            <person name="Sisk P."/>
            <person name="Stolte C."/>
            <person name="Sykes S."/>
            <person name="Wortman J."/>
            <person name="Nusbaum C."/>
            <person name="Birren B."/>
        </authorList>
    </citation>
    <scope>NUCLEOTIDE SEQUENCE [LARGE SCALE GENOMIC DNA]</scope>
    <source>
        <strain evidence="1 2">CL03T12C32</strain>
    </source>
</reference>
<evidence type="ECO:0000313" key="2">
    <source>
        <dbReference type="Proteomes" id="UP000006271"/>
    </source>
</evidence>
<protein>
    <submittedName>
        <fullName evidence="1">Uncharacterized protein</fullName>
    </submittedName>
</protein>
<organism evidence="1 2">
    <name type="scientific">Parabacteroides merdae CL03T12C32</name>
    <dbReference type="NCBI Taxonomy" id="999420"/>
    <lineage>
        <taxon>Bacteria</taxon>
        <taxon>Pseudomonadati</taxon>
        <taxon>Bacteroidota</taxon>
        <taxon>Bacteroidia</taxon>
        <taxon>Bacteroidales</taxon>
        <taxon>Tannerellaceae</taxon>
        <taxon>Parabacteroides</taxon>
    </lineage>
</organism>
<dbReference type="HOGENOM" id="CLU_3219726_0_0_10"/>